<keyword evidence="2" id="KW-1185">Reference proteome</keyword>
<proteinExistence type="predicted"/>
<protein>
    <submittedName>
        <fullName evidence="1">Uncharacterized protein</fullName>
    </submittedName>
</protein>
<accession>A0A3A4A685</accession>
<evidence type="ECO:0000313" key="2">
    <source>
        <dbReference type="Proteomes" id="UP000265768"/>
    </source>
</evidence>
<evidence type="ECO:0000313" key="1">
    <source>
        <dbReference type="EMBL" id="RJL20179.1"/>
    </source>
</evidence>
<name>A0A3A4A685_9ACTN</name>
<gene>
    <name evidence="1" type="ORF">D5H75_39720</name>
</gene>
<organism evidence="1 2">
    <name type="scientific">Bailinhaonella thermotolerans</name>
    <dbReference type="NCBI Taxonomy" id="1070861"/>
    <lineage>
        <taxon>Bacteria</taxon>
        <taxon>Bacillati</taxon>
        <taxon>Actinomycetota</taxon>
        <taxon>Actinomycetes</taxon>
        <taxon>Streptosporangiales</taxon>
        <taxon>Streptosporangiaceae</taxon>
        <taxon>Bailinhaonella</taxon>
    </lineage>
</organism>
<comment type="caution">
    <text evidence="1">The sequence shown here is derived from an EMBL/GenBank/DDBJ whole genome shotgun (WGS) entry which is preliminary data.</text>
</comment>
<dbReference type="Proteomes" id="UP000265768">
    <property type="component" value="Unassembled WGS sequence"/>
</dbReference>
<sequence>MTSALVQILATGERAHLLRWVRHPAGWTAVLRQVRFRDPVDLADKQIMIVEEFELPGDAIAPVPGYEAGCRLVPAFDAAGRPLPRRAS</sequence>
<dbReference type="EMBL" id="QZEY01000032">
    <property type="protein sequence ID" value="RJL20179.1"/>
    <property type="molecule type" value="Genomic_DNA"/>
</dbReference>
<reference evidence="1 2" key="1">
    <citation type="submission" date="2018-09" db="EMBL/GenBank/DDBJ databases">
        <title>YIM 75507 draft genome.</title>
        <authorList>
            <person name="Tang S."/>
            <person name="Feng Y."/>
        </authorList>
    </citation>
    <scope>NUCLEOTIDE SEQUENCE [LARGE SCALE GENOMIC DNA]</scope>
    <source>
        <strain evidence="1 2">YIM 75507</strain>
    </source>
</reference>
<dbReference type="RefSeq" id="WP_119931804.1">
    <property type="nucleotide sequence ID" value="NZ_QZEY01000032.1"/>
</dbReference>
<dbReference type="AlphaFoldDB" id="A0A3A4A685"/>